<dbReference type="SUPFAM" id="SSF56436">
    <property type="entry name" value="C-type lectin-like"/>
    <property type="match status" value="1"/>
</dbReference>
<reference evidence="2" key="1">
    <citation type="submission" date="2020-05" db="EMBL/GenBank/DDBJ databases">
        <authorList>
            <person name="Chiriac C."/>
            <person name="Salcher M."/>
            <person name="Ghai R."/>
            <person name="Kavagutti S V."/>
        </authorList>
    </citation>
    <scope>NUCLEOTIDE SEQUENCE</scope>
</reference>
<dbReference type="EMBL" id="CAESAN010000045">
    <property type="protein sequence ID" value="CAB4342328.1"/>
    <property type="molecule type" value="Genomic_DNA"/>
</dbReference>
<dbReference type="PANTHER" id="PTHR23150:SF19">
    <property type="entry name" value="FORMYLGLYCINE-GENERATING ENZYME"/>
    <property type="match status" value="1"/>
</dbReference>
<dbReference type="PANTHER" id="PTHR23150">
    <property type="entry name" value="SULFATASE MODIFYING FACTOR 1, 2"/>
    <property type="match status" value="1"/>
</dbReference>
<sequence>MTGNVWEMCSDSYSANAYQVSDAVDPQGPEMPEGSPCVQRGGSYLCHASYCNRYRVDARSNNTPESAAGNLGMRVVRLD</sequence>
<dbReference type="InterPro" id="IPR051043">
    <property type="entry name" value="Sulfatase_Mod_Factor_Kinase"/>
</dbReference>
<dbReference type="GO" id="GO:0120147">
    <property type="term" value="F:formylglycine-generating oxidase activity"/>
    <property type="evidence" value="ECO:0007669"/>
    <property type="project" value="TreeGrafter"/>
</dbReference>
<gene>
    <name evidence="2" type="ORF">UFOPK3547_00689</name>
</gene>
<organism evidence="2">
    <name type="scientific">freshwater metagenome</name>
    <dbReference type="NCBI Taxonomy" id="449393"/>
    <lineage>
        <taxon>unclassified sequences</taxon>
        <taxon>metagenomes</taxon>
        <taxon>ecological metagenomes</taxon>
    </lineage>
</organism>
<accession>A0A6J5ZLH6</accession>
<evidence type="ECO:0000259" key="1">
    <source>
        <dbReference type="Pfam" id="PF03781"/>
    </source>
</evidence>
<dbReference type="GO" id="GO:0005783">
    <property type="term" value="C:endoplasmic reticulum"/>
    <property type="evidence" value="ECO:0007669"/>
    <property type="project" value="TreeGrafter"/>
</dbReference>
<name>A0A6J5ZLH6_9ZZZZ</name>
<protein>
    <submittedName>
        <fullName evidence="2">Unannotated protein</fullName>
    </submittedName>
</protein>
<feature type="domain" description="Sulfatase-modifying factor enzyme-like" evidence="1">
    <location>
        <begin position="1"/>
        <end position="77"/>
    </location>
</feature>
<dbReference type="InterPro" id="IPR005532">
    <property type="entry name" value="SUMF_dom"/>
</dbReference>
<proteinExistence type="predicted"/>
<dbReference type="Gene3D" id="3.90.1580.10">
    <property type="entry name" value="paralog of FGE (formylglycine-generating enzyme)"/>
    <property type="match status" value="1"/>
</dbReference>
<dbReference type="InterPro" id="IPR042095">
    <property type="entry name" value="SUMF_sf"/>
</dbReference>
<dbReference type="InterPro" id="IPR016187">
    <property type="entry name" value="CTDL_fold"/>
</dbReference>
<dbReference type="AlphaFoldDB" id="A0A6J5ZLH6"/>
<dbReference type="Pfam" id="PF03781">
    <property type="entry name" value="FGE-sulfatase"/>
    <property type="match status" value="1"/>
</dbReference>
<evidence type="ECO:0000313" key="2">
    <source>
        <dbReference type="EMBL" id="CAB4342328.1"/>
    </source>
</evidence>